<keyword evidence="2" id="KW-1003">Cell membrane</keyword>
<dbReference type="Pfam" id="PF12679">
    <property type="entry name" value="ABC2_membrane_2"/>
    <property type="match status" value="1"/>
</dbReference>
<feature type="transmembrane region" description="Helical" evidence="6">
    <location>
        <begin position="135"/>
        <end position="153"/>
    </location>
</feature>
<feature type="transmembrane region" description="Helical" evidence="6">
    <location>
        <begin position="55"/>
        <end position="73"/>
    </location>
</feature>
<comment type="subcellular location">
    <subcellularLocation>
        <location evidence="1">Cell membrane</location>
        <topology evidence="1">Multi-pass membrane protein</topology>
    </subcellularLocation>
</comment>
<gene>
    <name evidence="7" type="ORF">LCGC14_0452570</name>
</gene>
<evidence type="ECO:0000256" key="2">
    <source>
        <dbReference type="ARBA" id="ARBA00022475"/>
    </source>
</evidence>
<evidence type="ECO:0000256" key="6">
    <source>
        <dbReference type="SAM" id="Phobius"/>
    </source>
</evidence>
<keyword evidence="5 6" id="KW-0472">Membrane</keyword>
<feature type="transmembrane region" description="Helical" evidence="6">
    <location>
        <begin position="94"/>
        <end position="123"/>
    </location>
</feature>
<evidence type="ECO:0008006" key="8">
    <source>
        <dbReference type="Google" id="ProtNLM"/>
    </source>
</evidence>
<evidence type="ECO:0000256" key="3">
    <source>
        <dbReference type="ARBA" id="ARBA00022692"/>
    </source>
</evidence>
<evidence type="ECO:0000256" key="4">
    <source>
        <dbReference type="ARBA" id="ARBA00022989"/>
    </source>
</evidence>
<proteinExistence type="predicted"/>
<comment type="caution">
    <text evidence="7">The sequence shown here is derived from an EMBL/GenBank/DDBJ whole genome shotgun (WGS) entry which is preliminary data.</text>
</comment>
<feature type="transmembrane region" description="Helical" evidence="6">
    <location>
        <begin position="160"/>
        <end position="188"/>
    </location>
</feature>
<dbReference type="AlphaFoldDB" id="A0A0F9V483"/>
<feature type="transmembrane region" description="Helical" evidence="6">
    <location>
        <begin position="208"/>
        <end position="229"/>
    </location>
</feature>
<accession>A0A0F9V483</accession>
<dbReference type="InterPro" id="IPR051449">
    <property type="entry name" value="ABC-2_transporter_component"/>
</dbReference>
<sequence length="238" mass="25935">MRKTLIIARRELAAYFVSPMAYVIGGLFLLASALWFFHSIFIPGRQASLRPLFEAMAYILTFALPLLTMRLVADEVHTGTVETLMTAPITEAHVIVGKFLGVMGFYLALLATTLVLLVLMAIYGQPDTGVVTMGYLGMVLVGALFVSVGLFASAMTSYQLVAAIVAAGICAAMVLLPQAVIATGLAPWDRLASRLSVMMYVKDTARGVFDTRGVIFFVTTSAVFLYLSIKTMESRRWR</sequence>
<dbReference type="PANTHER" id="PTHR30294:SF29">
    <property type="entry name" value="MULTIDRUG ABC TRANSPORTER PERMEASE YBHS-RELATED"/>
    <property type="match status" value="1"/>
</dbReference>
<reference evidence="7" key="1">
    <citation type="journal article" date="2015" name="Nature">
        <title>Complex archaea that bridge the gap between prokaryotes and eukaryotes.</title>
        <authorList>
            <person name="Spang A."/>
            <person name="Saw J.H."/>
            <person name="Jorgensen S.L."/>
            <person name="Zaremba-Niedzwiedzka K."/>
            <person name="Martijn J."/>
            <person name="Lind A.E."/>
            <person name="van Eijk R."/>
            <person name="Schleper C."/>
            <person name="Guy L."/>
            <person name="Ettema T.J."/>
        </authorList>
    </citation>
    <scope>NUCLEOTIDE SEQUENCE</scope>
</reference>
<feature type="transmembrane region" description="Helical" evidence="6">
    <location>
        <begin position="12"/>
        <end position="35"/>
    </location>
</feature>
<dbReference type="GO" id="GO:0140359">
    <property type="term" value="F:ABC-type transporter activity"/>
    <property type="evidence" value="ECO:0007669"/>
    <property type="project" value="InterPro"/>
</dbReference>
<name>A0A0F9V483_9ZZZZ</name>
<dbReference type="EMBL" id="LAZR01000452">
    <property type="protein sequence ID" value="KKN68301.1"/>
    <property type="molecule type" value="Genomic_DNA"/>
</dbReference>
<protein>
    <recommendedName>
        <fullName evidence="8">ABC-2 type transporter domain-containing protein</fullName>
    </recommendedName>
</protein>
<keyword evidence="3 6" id="KW-0812">Transmembrane</keyword>
<dbReference type="PANTHER" id="PTHR30294">
    <property type="entry name" value="MEMBRANE COMPONENT OF ABC TRANSPORTER YHHJ-RELATED"/>
    <property type="match status" value="1"/>
</dbReference>
<organism evidence="7">
    <name type="scientific">marine sediment metagenome</name>
    <dbReference type="NCBI Taxonomy" id="412755"/>
    <lineage>
        <taxon>unclassified sequences</taxon>
        <taxon>metagenomes</taxon>
        <taxon>ecological metagenomes</taxon>
    </lineage>
</organism>
<evidence type="ECO:0000256" key="1">
    <source>
        <dbReference type="ARBA" id="ARBA00004651"/>
    </source>
</evidence>
<evidence type="ECO:0000313" key="7">
    <source>
        <dbReference type="EMBL" id="KKN68301.1"/>
    </source>
</evidence>
<keyword evidence="4 6" id="KW-1133">Transmembrane helix</keyword>
<dbReference type="GO" id="GO:0005886">
    <property type="term" value="C:plasma membrane"/>
    <property type="evidence" value="ECO:0007669"/>
    <property type="project" value="UniProtKB-SubCell"/>
</dbReference>
<evidence type="ECO:0000256" key="5">
    <source>
        <dbReference type="ARBA" id="ARBA00023136"/>
    </source>
</evidence>